<dbReference type="GO" id="GO:0043657">
    <property type="term" value="C:host cell"/>
    <property type="evidence" value="ECO:0007669"/>
    <property type="project" value="UniProtKB-SubCell"/>
</dbReference>
<comment type="subcellular location">
    <subcellularLocation>
        <location evidence="1">Host cell</location>
    </subcellularLocation>
    <subcellularLocation>
        <location evidence="2">Secreted</location>
    </subcellularLocation>
</comment>
<keyword evidence="3" id="KW-0964">Secreted</keyword>
<keyword evidence="4" id="KW-0175">Coiled coil</keyword>
<evidence type="ECO:0000256" key="1">
    <source>
        <dbReference type="ARBA" id="ARBA00004340"/>
    </source>
</evidence>
<evidence type="ECO:0000313" key="6">
    <source>
        <dbReference type="EMBL" id="EXX58435.1"/>
    </source>
</evidence>
<dbReference type="OrthoDB" id="2414517at2759"/>
<evidence type="ECO:0000256" key="2">
    <source>
        <dbReference type="ARBA" id="ARBA00004613"/>
    </source>
</evidence>
<sequence length="449" mass="51957">MSKLYPEHKALESYFKEKGNLASYYGFLLLHYNTIVTSSLPTNNWKELNNQWINHFLIEAKHQIINEEFLISIKEKVNNEQTRHAKKLEIYWKEVITELNKKDSVKRKLEEEKENFNSQSKKCRTTITLFCIVQGNAHNAFAININKNKTISELKSLIQKEKHNDFAGIDPDQLKLWQVEIPDDCYDELTNSQVTLKDLKEFVFALYQFPELQKDVATLAFSCNDEKYSPKKTSLSFSSWTFPKICKLYKLSEDSDPTLSVFPPFTCGCVELNDEKSQVIIKHLITELNFHFKAIPIGNEASKSQYVCSYLVAIANLFEDKFKVYPEKNVSGLNGHGPVDFALIQIQNSRIIGITEVKDKDFQQGVTQNAVQCESSKKKNVFGIITDSEKWFFLECSLDNERNPNFKLSKPMVIIYGDEDMEDRVKKVLGHIVWLLGEAQRLDELEDKN</sequence>
<feature type="domain" description="Crinkler effector protein N-terminal" evidence="5">
    <location>
        <begin position="127"/>
        <end position="201"/>
    </location>
</feature>
<dbReference type="GO" id="GO:0005576">
    <property type="term" value="C:extracellular region"/>
    <property type="evidence" value="ECO:0007669"/>
    <property type="project" value="UniProtKB-SubCell"/>
</dbReference>
<feature type="coiled-coil region" evidence="4">
    <location>
        <begin position="99"/>
        <end position="126"/>
    </location>
</feature>
<dbReference type="AlphaFoldDB" id="A0A015IVW5"/>
<protein>
    <recommendedName>
        <fullName evidence="5">Crinkler effector protein N-terminal domain-containing protein</fullName>
    </recommendedName>
</protein>
<reference evidence="6 7" key="1">
    <citation type="submission" date="2014-02" db="EMBL/GenBank/DDBJ databases">
        <title>Single nucleus genome sequencing reveals high similarity among nuclei of an endomycorrhizal fungus.</title>
        <authorList>
            <person name="Lin K."/>
            <person name="Geurts R."/>
            <person name="Zhang Z."/>
            <person name="Limpens E."/>
            <person name="Saunders D.G."/>
            <person name="Mu D."/>
            <person name="Pang E."/>
            <person name="Cao H."/>
            <person name="Cha H."/>
            <person name="Lin T."/>
            <person name="Zhou Q."/>
            <person name="Shang Y."/>
            <person name="Li Y."/>
            <person name="Ivanov S."/>
            <person name="Sharma T."/>
            <person name="Velzen R.V."/>
            <person name="Ruijter N.D."/>
            <person name="Aanen D.K."/>
            <person name="Win J."/>
            <person name="Kamoun S."/>
            <person name="Bisseling T."/>
            <person name="Huang S."/>
        </authorList>
    </citation>
    <scope>NUCLEOTIDE SEQUENCE [LARGE SCALE GENOMIC DNA]</scope>
    <source>
        <strain evidence="7">DAOM197198w</strain>
    </source>
</reference>
<dbReference type="EMBL" id="JEMT01026839">
    <property type="protein sequence ID" value="EXX58435.1"/>
    <property type="molecule type" value="Genomic_DNA"/>
</dbReference>
<name>A0A015IVW5_RHIIW</name>
<evidence type="ECO:0000313" key="7">
    <source>
        <dbReference type="Proteomes" id="UP000022910"/>
    </source>
</evidence>
<dbReference type="Proteomes" id="UP000022910">
    <property type="component" value="Unassembled WGS sequence"/>
</dbReference>
<evidence type="ECO:0000259" key="5">
    <source>
        <dbReference type="Pfam" id="PF20147"/>
    </source>
</evidence>
<dbReference type="Pfam" id="PF20147">
    <property type="entry name" value="Crinkler"/>
    <property type="match status" value="1"/>
</dbReference>
<organism evidence="6 7">
    <name type="scientific">Rhizophagus irregularis (strain DAOM 197198w)</name>
    <name type="common">Glomus intraradices</name>
    <dbReference type="NCBI Taxonomy" id="1432141"/>
    <lineage>
        <taxon>Eukaryota</taxon>
        <taxon>Fungi</taxon>
        <taxon>Fungi incertae sedis</taxon>
        <taxon>Mucoromycota</taxon>
        <taxon>Glomeromycotina</taxon>
        <taxon>Glomeromycetes</taxon>
        <taxon>Glomerales</taxon>
        <taxon>Glomeraceae</taxon>
        <taxon>Rhizophagus</taxon>
    </lineage>
</organism>
<dbReference type="InterPro" id="IPR045379">
    <property type="entry name" value="Crinkler_N"/>
</dbReference>
<keyword evidence="7" id="KW-1185">Reference proteome</keyword>
<accession>A0A015IVW5</accession>
<proteinExistence type="predicted"/>
<comment type="caution">
    <text evidence="6">The sequence shown here is derived from an EMBL/GenBank/DDBJ whole genome shotgun (WGS) entry which is preliminary data.</text>
</comment>
<evidence type="ECO:0000256" key="3">
    <source>
        <dbReference type="ARBA" id="ARBA00022525"/>
    </source>
</evidence>
<evidence type="ECO:0000256" key="4">
    <source>
        <dbReference type="SAM" id="Coils"/>
    </source>
</evidence>
<dbReference type="HOGENOM" id="CLU_043188_1_0_1"/>
<gene>
    <name evidence="6" type="ORF">RirG_198000</name>
</gene>